<feature type="transmembrane region" description="Helical" evidence="1">
    <location>
        <begin position="59"/>
        <end position="80"/>
    </location>
</feature>
<comment type="caution">
    <text evidence="2">The sequence shown here is derived from an EMBL/GenBank/DDBJ whole genome shotgun (WGS) entry which is preliminary data.</text>
</comment>
<evidence type="ECO:0000256" key="1">
    <source>
        <dbReference type="SAM" id="Phobius"/>
    </source>
</evidence>
<feature type="transmembrane region" description="Helical" evidence="1">
    <location>
        <begin position="6"/>
        <end position="28"/>
    </location>
</feature>
<feature type="transmembrane region" description="Helical" evidence="1">
    <location>
        <begin position="35"/>
        <end position="53"/>
    </location>
</feature>
<dbReference type="Proteomes" id="UP001359886">
    <property type="component" value="Unassembled WGS sequence"/>
</dbReference>
<gene>
    <name evidence="2" type="ORF">V3330_11850</name>
</gene>
<keyword evidence="1" id="KW-1133">Transmembrane helix</keyword>
<dbReference type="AlphaFoldDB" id="A0AAW9REX2"/>
<keyword evidence="1" id="KW-0472">Membrane</keyword>
<evidence type="ECO:0000313" key="2">
    <source>
        <dbReference type="EMBL" id="MEJ8568321.1"/>
    </source>
</evidence>
<reference evidence="2 3" key="1">
    <citation type="submission" date="2024-02" db="EMBL/GenBank/DDBJ databases">
        <title>A novel Wenzhouxiangellaceae bacterium, isolated from coastal sediments.</title>
        <authorList>
            <person name="Du Z.-J."/>
            <person name="Ye Y.-Q."/>
            <person name="Zhang X.-Y."/>
        </authorList>
    </citation>
    <scope>NUCLEOTIDE SEQUENCE [LARGE SCALE GENOMIC DNA]</scope>
    <source>
        <strain evidence="2 3">CH-27</strain>
    </source>
</reference>
<sequence>MLHEALLIFAITAAGGIVLGNGLVRGWLASRMVSLLHAAFALCGLLLLLGGTLQAQWNAYALLALWVLCLATGAGFHLTLRRARQPGGPPRMAWLHVMLALAGLGTLLVAVQTSASTF</sequence>
<evidence type="ECO:0000313" key="3">
    <source>
        <dbReference type="Proteomes" id="UP001359886"/>
    </source>
</evidence>
<protein>
    <submittedName>
        <fullName evidence="2">Uncharacterized protein</fullName>
    </submittedName>
</protein>
<dbReference type="EMBL" id="JAZHOG010000007">
    <property type="protein sequence ID" value="MEJ8568321.1"/>
    <property type="molecule type" value="Genomic_DNA"/>
</dbReference>
<keyword evidence="3" id="KW-1185">Reference proteome</keyword>
<dbReference type="RefSeq" id="WP_354695640.1">
    <property type="nucleotide sequence ID" value="NZ_JAZHOG010000007.1"/>
</dbReference>
<proteinExistence type="predicted"/>
<organism evidence="2 3">
    <name type="scientific">Elongatibacter sediminis</name>
    <dbReference type="NCBI Taxonomy" id="3119006"/>
    <lineage>
        <taxon>Bacteria</taxon>
        <taxon>Pseudomonadati</taxon>
        <taxon>Pseudomonadota</taxon>
        <taxon>Gammaproteobacteria</taxon>
        <taxon>Chromatiales</taxon>
        <taxon>Wenzhouxiangellaceae</taxon>
        <taxon>Elongatibacter</taxon>
    </lineage>
</organism>
<keyword evidence="1" id="KW-0812">Transmembrane</keyword>
<name>A0AAW9REX2_9GAMM</name>
<accession>A0AAW9REX2</accession>
<feature type="transmembrane region" description="Helical" evidence="1">
    <location>
        <begin position="92"/>
        <end position="111"/>
    </location>
</feature>